<organism evidence="2 3">
    <name type="scientific">Tengunoibacter tsumagoiensis</name>
    <dbReference type="NCBI Taxonomy" id="2014871"/>
    <lineage>
        <taxon>Bacteria</taxon>
        <taxon>Bacillati</taxon>
        <taxon>Chloroflexota</taxon>
        <taxon>Ktedonobacteria</taxon>
        <taxon>Ktedonobacterales</taxon>
        <taxon>Dictyobacteraceae</taxon>
        <taxon>Tengunoibacter</taxon>
    </lineage>
</organism>
<reference evidence="3" key="1">
    <citation type="submission" date="2018-12" db="EMBL/GenBank/DDBJ databases">
        <title>Tengunoibacter tsumagoiensis gen. nov., sp. nov., Dictyobacter kobayashii sp. nov., D. alpinus sp. nov., and D. joshuensis sp. nov. and description of Dictyobacteraceae fam. nov. within the order Ktedonobacterales isolated from Tengu-no-mugimeshi.</title>
        <authorList>
            <person name="Wang C.M."/>
            <person name="Zheng Y."/>
            <person name="Sakai Y."/>
            <person name="Toyoda A."/>
            <person name="Minakuchi Y."/>
            <person name="Abe K."/>
            <person name="Yokota A."/>
            <person name="Yabe S."/>
        </authorList>
    </citation>
    <scope>NUCLEOTIDE SEQUENCE [LARGE SCALE GENOMIC DNA]</scope>
    <source>
        <strain evidence="3">Uno3</strain>
    </source>
</reference>
<feature type="transmembrane region" description="Helical" evidence="1">
    <location>
        <begin position="86"/>
        <end position="109"/>
    </location>
</feature>
<feature type="transmembrane region" description="Helical" evidence="1">
    <location>
        <begin position="12"/>
        <end position="35"/>
    </location>
</feature>
<dbReference type="RefSeq" id="WP_126578510.1">
    <property type="nucleotide sequence ID" value="NZ_BIFR01000001.1"/>
</dbReference>
<evidence type="ECO:0000313" key="3">
    <source>
        <dbReference type="Proteomes" id="UP000287352"/>
    </source>
</evidence>
<dbReference type="AlphaFoldDB" id="A0A401ZVM8"/>
<feature type="transmembrane region" description="Helical" evidence="1">
    <location>
        <begin position="55"/>
        <end position="77"/>
    </location>
</feature>
<evidence type="ECO:0000256" key="1">
    <source>
        <dbReference type="SAM" id="Phobius"/>
    </source>
</evidence>
<name>A0A401ZVM8_9CHLR</name>
<gene>
    <name evidence="2" type="ORF">KTT_08100</name>
</gene>
<keyword evidence="1" id="KW-0472">Membrane</keyword>
<sequence>MPFLKSSVRITIFNTAFSVISIIFSLIALLILRIYTSVPGTLFNLKFDVELYNRMGILFLIFSPLAFILSIIALILASKGKSRVQIWLAIVALLVSCIPLSLELLWVVFLLEVGRGGLE</sequence>
<protein>
    <submittedName>
        <fullName evidence="2">Uncharacterized protein</fullName>
    </submittedName>
</protein>
<keyword evidence="1" id="KW-0812">Transmembrane</keyword>
<dbReference type="Proteomes" id="UP000287352">
    <property type="component" value="Unassembled WGS sequence"/>
</dbReference>
<comment type="caution">
    <text evidence="2">The sequence shown here is derived from an EMBL/GenBank/DDBJ whole genome shotgun (WGS) entry which is preliminary data.</text>
</comment>
<evidence type="ECO:0000313" key="2">
    <source>
        <dbReference type="EMBL" id="GCE10951.1"/>
    </source>
</evidence>
<keyword evidence="3" id="KW-1185">Reference proteome</keyword>
<proteinExistence type="predicted"/>
<dbReference type="EMBL" id="BIFR01000001">
    <property type="protein sequence ID" value="GCE10951.1"/>
    <property type="molecule type" value="Genomic_DNA"/>
</dbReference>
<keyword evidence="1" id="KW-1133">Transmembrane helix</keyword>
<accession>A0A401ZVM8</accession>